<dbReference type="Gene3D" id="3.10.129.10">
    <property type="entry name" value="Hotdog Thioesterase"/>
    <property type="match status" value="1"/>
</dbReference>
<gene>
    <name evidence="2" type="ORF">EJP82_14275</name>
</gene>
<dbReference type="InterPro" id="IPR039569">
    <property type="entry name" value="FAS1-like_DH_region"/>
</dbReference>
<reference evidence="2 3" key="1">
    <citation type="submission" date="2018-12" db="EMBL/GenBank/DDBJ databases">
        <authorList>
            <person name="Sun L."/>
            <person name="Chen Z."/>
        </authorList>
    </citation>
    <scope>NUCLEOTIDE SEQUENCE [LARGE SCALE GENOMIC DNA]</scope>
    <source>
        <strain evidence="2 3">DSM 15890</strain>
    </source>
</reference>
<organism evidence="2 3">
    <name type="scientific">Paenibacillus anaericanus</name>
    <dbReference type="NCBI Taxonomy" id="170367"/>
    <lineage>
        <taxon>Bacteria</taxon>
        <taxon>Bacillati</taxon>
        <taxon>Bacillota</taxon>
        <taxon>Bacilli</taxon>
        <taxon>Bacillales</taxon>
        <taxon>Paenibacillaceae</taxon>
        <taxon>Paenibacillus</taxon>
    </lineage>
</organism>
<proteinExistence type="predicted"/>
<evidence type="ECO:0000313" key="2">
    <source>
        <dbReference type="EMBL" id="RUT45462.1"/>
    </source>
</evidence>
<accession>A0A3S1K759</accession>
<comment type="caution">
    <text evidence="2">The sequence shown here is derived from an EMBL/GenBank/DDBJ whole genome shotgun (WGS) entry which is preliminary data.</text>
</comment>
<dbReference type="InterPro" id="IPR029069">
    <property type="entry name" value="HotDog_dom_sf"/>
</dbReference>
<dbReference type="EMBL" id="RZNY01000011">
    <property type="protein sequence ID" value="RUT45462.1"/>
    <property type="molecule type" value="Genomic_DNA"/>
</dbReference>
<evidence type="ECO:0000313" key="3">
    <source>
        <dbReference type="Proteomes" id="UP000279446"/>
    </source>
</evidence>
<dbReference type="AlphaFoldDB" id="A0A3S1K759"/>
<protein>
    <recommendedName>
        <fullName evidence="1">FAS1-like dehydratase domain-containing protein</fullName>
    </recommendedName>
</protein>
<dbReference type="OrthoDB" id="160199at2"/>
<dbReference type="SUPFAM" id="SSF54637">
    <property type="entry name" value="Thioesterase/thiol ester dehydrase-isomerase"/>
    <property type="match status" value="1"/>
</dbReference>
<feature type="domain" description="FAS1-like dehydratase" evidence="1">
    <location>
        <begin position="32"/>
        <end position="113"/>
    </location>
</feature>
<dbReference type="Proteomes" id="UP000279446">
    <property type="component" value="Unassembled WGS sequence"/>
</dbReference>
<keyword evidence="3" id="KW-1185">Reference proteome</keyword>
<sequence>MNRVRHQLYITAEWISHYAQSIEAPIQTINGHLIAPATMPIIFWQEFDIPWLVKIEPLIHGSQHFSYETPIIAGMTLDCELTLTSVEKKTGRQGGLTLYTHSLVCMYDGDLIVTAETVLISVGDGV</sequence>
<evidence type="ECO:0000259" key="1">
    <source>
        <dbReference type="Pfam" id="PF13452"/>
    </source>
</evidence>
<dbReference type="Pfam" id="PF13452">
    <property type="entry name" value="FAS1_DH_region"/>
    <property type="match status" value="1"/>
</dbReference>
<name>A0A3S1K759_9BACL</name>
<dbReference type="RefSeq" id="WP_127192736.1">
    <property type="nucleotide sequence ID" value="NZ_RZNY01000011.1"/>
</dbReference>